<keyword evidence="2" id="KW-0805">Transcription regulation</keyword>
<comment type="caution">
    <text evidence="7">The sequence shown here is derived from an EMBL/GenBank/DDBJ whole genome shotgun (WGS) entry which is preliminary data.</text>
</comment>
<evidence type="ECO:0000313" key="7">
    <source>
        <dbReference type="EMBL" id="THU30785.1"/>
    </source>
</evidence>
<dbReference type="InterPro" id="IPR039425">
    <property type="entry name" value="RNA_pol_sigma-70-like"/>
</dbReference>
<dbReference type="Pfam" id="PF04542">
    <property type="entry name" value="Sigma70_r2"/>
    <property type="match status" value="1"/>
</dbReference>
<keyword evidence="8" id="KW-1185">Reference proteome</keyword>
<evidence type="ECO:0000313" key="8">
    <source>
        <dbReference type="Proteomes" id="UP000306918"/>
    </source>
</evidence>
<dbReference type="PANTHER" id="PTHR43133:SF46">
    <property type="entry name" value="RNA POLYMERASE SIGMA-70 FACTOR ECF SUBFAMILY"/>
    <property type="match status" value="1"/>
</dbReference>
<dbReference type="InterPro" id="IPR007627">
    <property type="entry name" value="RNA_pol_sigma70_r2"/>
</dbReference>
<dbReference type="SUPFAM" id="SSF88659">
    <property type="entry name" value="Sigma3 and sigma4 domains of RNA polymerase sigma factors"/>
    <property type="match status" value="1"/>
</dbReference>
<dbReference type="Gene3D" id="1.10.10.10">
    <property type="entry name" value="Winged helix-like DNA-binding domain superfamily/Winged helix DNA-binding domain"/>
    <property type="match status" value="1"/>
</dbReference>
<protein>
    <submittedName>
        <fullName evidence="7">RNA polymerase sigma-70 factor</fullName>
    </submittedName>
</protein>
<dbReference type="GO" id="GO:0003677">
    <property type="term" value="F:DNA binding"/>
    <property type="evidence" value="ECO:0007669"/>
    <property type="project" value="InterPro"/>
</dbReference>
<gene>
    <name evidence="7" type="ORF">FAM09_29740</name>
</gene>
<evidence type="ECO:0000259" key="5">
    <source>
        <dbReference type="Pfam" id="PF04542"/>
    </source>
</evidence>
<dbReference type="CDD" id="cd06171">
    <property type="entry name" value="Sigma70_r4"/>
    <property type="match status" value="1"/>
</dbReference>
<dbReference type="NCBIfam" id="TIGR02985">
    <property type="entry name" value="Sig70_bacteroi1"/>
    <property type="match status" value="1"/>
</dbReference>
<keyword evidence="4" id="KW-0804">Transcription</keyword>
<evidence type="ECO:0000256" key="4">
    <source>
        <dbReference type="ARBA" id="ARBA00023163"/>
    </source>
</evidence>
<dbReference type="GO" id="GO:0006352">
    <property type="term" value="P:DNA-templated transcription initiation"/>
    <property type="evidence" value="ECO:0007669"/>
    <property type="project" value="InterPro"/>
</dbReference>
<evidence type="ECO:0000256" key="1">
    <source>
        <dbReference type="ARBA" id="ARBA00010641"/>
    </source>
</evidence>
<evidence type="ECO:0000256" key="3">
    <source>
        <dbReference type="ARBA" id="ARBA00023082"/>
    </source>
</evidence>
<dbReference type="AlphaFoldDB" id="A0A4S8H8B4"/>
<feature type="domain" description="RNA polymerase sigma factor 70 region 4 type 2" evidence="6">
    <location>
        <begin position="121"/>
        <end position="172"/>
    </location>
</feature>
<dbReference type="EMBL" id="STFF01000015">
    <property type="protein sequence ID" value="THU30785.1"/>
    <property type="molecule type" value="Genomic_DNA"/>
</dbReference>
<accession>A0A4S8H8B4</accession>
<keyword evidence="3" id="KW-0731">Sigma factor</keyword>
<reference evidence="7 8" key="1">
    <citation type="submission" date="2019-04" db="EMBL/GenBank/DDBJ databases">
        <title>Niastella caeni sp. nov., isolated from activated sludge.</title>
        <authorList>
            <person name="Sheng M."/>
        </authorList>
    </citation>
    <scope>NUCLEOTIDE SEQUENCE [LARGE SCALE GENOMIC DNA]</scope>
    <source>
        <strain evidence="7 8">HX-2-15</strain>
    </source>
</reference>
<dbReference type="GO" id="GO:0016987">
    <property type="term" value="F:sigma factor activity"/>
    <property type="evidence" value="ECO:0007669"/>
    <property type="project" value="UniProtKB-KW"/>
</dbReference>
<evidence type="ECO:0000256" key="2">
    <source>
        <dbReference type="ARBA" id="ARBA00023015"/>
    </source>
</evidence>
<dbReference type="InterPro" id="IPR013325">
    <property type="entry name" value="RNA_pol_sigma_r2"/>
</dbReference>
<dbReference type="Proteomes" id="UP000306918">
    <property type="component" value="Unassembled WGS sequence"/>
</dbReference>
<sequence>MHSKPNLVNRNDLYIQFRQHFQAFYDPLCKYAYTLVADHDTSEDIVQEVFVRIWEKHQSIIQSPQLRAYLYRAVRNTCFNHLGSQKRMPASSISNTDLEEEDTINWTVEEVPDEEIPNYRELLRKGIDQLPEKCKEIFLLSRTGNLSNQEIADKLGISVKTVNNQTWKAMKLLKAFVCKATGWLWPFVTYFFTKM</sequence>
<dbReference type="Gene3D" id="1.10.1740.10">
    <property type="match status" value="1"/>
</dbReference>
<evidence type="ECO:0000259" key="6">
    <source>
        <dbReference type="Pfam" id="PF08281"/>
    </source>
</evidence>
<dbReference type="OrthoDB" id="659361at2"/>
<dbReference type="NCBIfam" id="TIGR02937">
    <property type="entry name" value="sigma70-ECF"/>
    <property type="match status" value="1"/>
</dbReference>
<dbReference type="InterPro" id="IPR013249">
    <property type="entry name" value="RNA_pol_sigma70_r4_t2"/>
</dbReference>
<dbReference type="InterPro" id="IPR014284">
    <property type="entry name" value="RNA_pol_sigma-70_dom"/>
</dbReference>
<organism evidence="7 8">
    <name type="scientific">Niastella caeni</name>
    <dbReference type="NCBI Taxonomy" id="2569763"/>
    <lineage>
        <taxon>Bacteria</taxon>
        <taxon>Pseudomonadati</taxon>
        <taxon>Bacteroidota</taxon>
        <taxon>Chitinophagia</taxon>
        <taxon>Chitinophagales</taxon>
        <taxon>Chitinophagaceae</taxon>
        <taxon>Niastella</taxon>
    </lineage>
</organism>
<dbReference type="Pfam" id="PF08281">
    <property type="entry name" value="Sigma70_r4_2"/>
    <property type="match status" value="1"/>
</dbReference>
<dbReference type="InterPro" id="IPR013324">
    <property type="entry name" value="RNA_pol_sigma_r3/r4-like"/>
</dbReference>
<dbReference type="InterPro" id="IPR036388">
    <property type="entry name" value="WH-like_DNA-bd_sf"/>
</dbReference>
<dbReference type="SUPFAM" id="SSF88946">
    <property type="entry name" value="Sigma2 domain of RNA polymerase sigma factors"/>
    <property type="match status" value="1"/>
</dbReference>
<name>A0A4S8H8B4_9BACT</name>
<dbReference type="PANTHER" id="PTHR43133">
    <property type="entry name" value="RNA POLYMERASE ECF-TYPE SIGMA FACTO"/>
    <property type="match status" value="1"/>
</dbReference>
<proteinExistence type="inferred from homology"/>
<comment type="similarity">
    <text evidence="1">Belongs to the sigma-70 factor family. ECF subfamily.</text>
</comment>
<feature type="domain" description="RNA polymerase sigma-70 region 2" evidence="5">
    <location>
        <begin position="21"/>
        <end position="87"/>
    </location>
</feature>
<dbReference type="InterPro" id="IPR014327">
    <property type="entry name" value="RNA_pol_sigma70_bacteroid"/>
</dbReference>